<feature type="transmembrane region" description="Helical" evidence="1">
    <location>
        <begin position="124"/>
        <end position="144"/>
    </location>
</feature>
<evidence type="ECO:0000313" key="2">
    <source>
        <dbReference type="EMBL" id="QBF28785.1"/>
    </source>
</evidence>
<dbReference type="EMBL" id="CP035952">
    <property type="protein sequence ID" value="QBF28785.1"/>
    <property type="molecule type" value="Genomic_DNA"/>
</dbReference>
<keyword evidence="1" id="KW-0812">Transmembrane</keyword>
<protein>
    <submittedName>
        <fullName evidence="2">DUF805 domain-containing protein</fullName>
    </submittedName>
</protein>
<sequence length="148" mass="16193">MNQTMIFADQVMSPKGRIGRVRLLAWSLALLVASIAGVLLVGLLAAWVWDDFAVLVLVGALVARIMSMIFFVKRLHDLNWSGWLCWAVLLPWVGNVLLLLLLVMPGNRGDNRFGPAPPPNSKPVIVLASLWLVLIVAVVAIATIDSWS</sequence>
<dbReference type="GO" id="GO:0005886">
    <property type="term" value="C:plasma membrane"/>
    <property type="evidence" value="ECO:0007669"/>
    <property type="project" value="TreeGrafter"/>
</dbReference>
<reference evidence="2 3" key="1">
    <citation type="submission" date="2019-02" db="EMBL/GenBank/DDBJ databases">
        <title>Complete genome sequence of Pseudomonas sp. SNU WT1 isolated from rainbow trout.</title>
        <authorList>
            <person name="Oh W.T."/>
            <person name="Park S.C."/>
        </authorList>
    </citation>
    <scope>NUCLEOTIDE SEQUENCE [LARGE SCALE GENOMIC DNA]</scope>
    <source>
        <strain evidence="2 3">SNU WT1</strain>
    </source>
</reference>
<dbReference type="PANTHER" id="PTHR34980:SF3">
    <property type="entry name" value="BLR8105 PROTEIN"/>
    <property type="match status" value="1"/>
</dbReference>
<accession>A0A411MPQ1</accession>
<dbReference type="KEGG" id="ptk:EXN22_25030"/>
<proteinExistence type="predicted"/>
<dbReference type="Proteomes" id="UP000291130">
    <property type="component" value="Chromosome"/>
</dbReference>
<keyword evidence="3" id="KW-1185">Reference proteome</keyword>
<dbReference type="RefSeq" id="WP_130266536.1">
    <property type="nucleotide sequence ID" value="NZ_CP035952.1"/>
</dbReference>
<name>A0A411MPQ1_9PSED</name>
<dbReference type="InterPro" id="IPR008523">
    <property type="entry name" value="DUF805"/>
</dbReference>
<feature type="transmembrane region" description="Helical" evidence="1">
    <location>
        <begin position="83"/>
        <end position="104"/>
    </location>
</feature>
<dbReference type="AlphaFoldDB" id="A0A411MPQ1"/>
<gene>
    <name evidence="2" type="ORF">EXN22_25030</name>
</gene>
<keyword evidence="1" id="KW-0472">Membrane</keyword>
<dbReference type="PANTHER" id="PTHR34980">
    <property type="entry name" value="INNER MEMBRANE PROTEIN-RELATED-RELATED"/>
    <property type="match status" value="1"/>
</dbReference>
<keyword evidence="1" id="KW-1133">Transmembrane helix</keyword>
<evidence type="ECO:0000256" key="1">
    <source>
        <dbReference type="SAM" id="Phobius"/>
    </source>
</evidence>
<evidence type="ECO:0000313" key="3">
    <source>
        <dbReference type="Proteomes" id="UP000291130"/>
    </source>
</evidence>
<dbReference type="Pfam" id="PF05656">
    <property type="entry name" value="DUF805"/>
    <property type="match status" value="1"/>
</dbReference>
<organism evidence="2 3">
    <name type="scientific">Pseudomonas tructae</name>
    <dbReference type="NCBI Taxonomy" id="2518644"/>
    <lineage>
        <taxon>Bacteria</taxon>
        <taxon>Pseudomonadati</taxon>
        <taxon>Pseudomonadota</taxon>
        <taxon>Gammaproteobacteria</taxon>
        <taxon>Pseudomonadales</taxon>
        <taxon>Pseudomonadaceae</taxon>
        <taxon>Pseudomonas</taxon>
    </lineage>
</organism>
<feature type="transmembrane region" description="Helical" evidence="1">
    <location>
        <begin position="52"/>
        <end position="71"/>
    </location>
</feature>
<feature type="transmembrane region" description="Helical" evidence="1">
    <location>
        <begin position="21"/>
        <end position="46"/>
    </location>
</feature>